<accession>A0A1Y4MKY0</accession>
<evidence type="ECO:0000313" key="2">
    <source>
        <dbReference type="Proteomes" id="UP000196386"/>
    </source>
</evidence>
<comment type="caution">
    <text evidence="1">The sequence shown here is derived from an EMBL/GenBank/DDBJ whole genome shotgun (WGS) entry which is preliminary data.</text>
</comment>
<dbReference type="EMBL" id="NFKP01000020">
    <property type="protein sequence ID" value="OUP68221.1"/>
    <property type="molecule type" value="Genomic_DNA"/>
</dbReference>
<sequence>MSPIFLSYQMSAAFEHPHSARDWEVAANGSPELSAADIAGARQMSWINCRADEARVETVQPRQAFS</sequence>
<dbReference type="AlphaFoldDB" id="A0A1Y4MKY0"/>
<organism evidence="1 2">
    <name type="scientific">Anaerotruncus colihominis</name>
    <dbReference type="NCBI Taxonomy" id="169435"/>
    <lineage>
        <taxon>Bacteria</taxon>
        <taxon>Bacillati</taxon>
        <taxon>Bacillota</taxon>
        <taxon>Clostridia</taxon>
        <taxon>Eubacteriales</taxon>
        <taxon>Oscillospiraceae</taxon>
        <taxon>Anaerotruncus</taxon>
    </lineage>
</organism>
<dbReference type="Proteomes" id="UP000196386">
    <property type="component" value="Unassembled WGS sequence"/>
</dbReference>
<name>A0A1Y4MKY0_9FIRM</name>
<evidence type="ECO:0000313" key="1">
    <source>
        <dbReference type="EMBL" id="OUP68221.1"/>
    </source>
</evidence>
<reference evidence="2" key="1">
    <citation type="submission" date="2017-04" db="EMBL/GenBank/DDBJ databases">
        <title>Function of individual gut microbiota members based on whole genome sequencing of pure cultures obtained from chicken caecum.</title>
        <authorList>
            <person name="Medvecky M."/>
            <person name="Cejkova D."/>
            <person name="Polansky O."/>
            <person name="Karasova D."/>
            <person name="Kubasova T."/>
            <person name="Cizek A."/>
            <person name="Rychlik I."/>
        </authorList>
    </citation>
    <scope>NUCLEOTIDE SEQUENCE [LARGE SCALE GENOMIC DNA]</scope>
    <source>
        <strain evidence="2">An175</strain>
    </source>
</reference>
<gene>
    <name evidence="1" type="ORF">B5F11_14160</name>
</gene>
<proteinExistence type="predicted"/>
<protein>
    <submittedName>
        <fullName evidence="1">Uncharacterized protein</fullName>
    </submittedName>
</protein>
<dbReference type="RefSeq" id="WP_087302228.1">
    <property type="nucleotide sequence ID" value="NZ_CALWZF010000001.1"/>
</dbReference>